<dbReference type="Pfam" id="PF18413">
    <property type="entry name" value="Neuraminidase"/>
    <property type="match status" value="1"/>
</dbReference>
<sequence>MKTELSHRLAEQWRDALSAYAIHHVLPDKLQAGSLGMMTADHLDRYLMTDTQVSAKVTTSALAEAIACVQTYVNAILNNIEQGYGKDFAPELTLFWQQAMSTYSLWAAYQMMEDYPENYIRADLRLDKTELFKTLENDLAQGRIDDAGVQKALLNYLKRYEFLNNIRVQAGYIDYRDGHRDEGRFPGYAYANADYYLLGKDNATPCAYYWRKVQVRLDEASTYIQPDAWTEWKPVGIPPGTTVLQMCPVLFGGRLHVVWWYFTAPTKVLGENGETTDKRSYALTLDIIHLGLDNQWTTPEQLWKHDVEVTGLDVPSQIPPEVERFRVMAVAAGRVNGDDDQLFVTVHDVADEKKWAEKFVLQRDVLKRRTERAIDALASEALSRRFTGSAGRLPFSQRIAAVDAEVKSITGSGNPYIALDAEFEQGLSGPSLRVRARSSELRTVSRVAVLSIDRFSLNYHGLRVDFQLQAYDSLGTTHLSFTAVTFGAPNFESVTLQHEGEDVAVLNRSDFFSEFVASTFMAEARVDLPEFSRSISKDYISEGMGFKVIVDELGDAALEGVENGSVLVYENFQLPDVKLVHKQSEKSTTCWSGLWVLNGHAVSTWSRLENVAATGSATFEVTAAGEATATFTVSWGAISSLADTTIPYIHQQSDGSDFLVFDTIGGADAPLAVRLNSQHVSDLINRAEASPQAVFAWDAQHRQEPAYRKELAGAVYQGWHPSAADPLLHMFDAYGSYLRELFFHVPHLIASRLQEEERFADARRWLGLIFNPYQKQPPRATPGPDYWNCAWLLQDDTEAAGLDHELIEPHVIALRAPSHYRKAVFVQYVNMLIGEADQHYRYQTRDGLAHAWLLYRMAADLMGEVPDARAINTWQPKTVRDVLAVGPADMPLAASGQDIVPANLPKQLSTFFWAGVAAHPAFRLPVNQQLLDIWQLLAERFYNLRHFLTLDGRPMVLPLYAPPANPFDLLMARMGGGTNLSHLMGQRTVVPPYRFRTLISKAHEVVATLTQFSEQLRVLMEQEERTGLEALQYQHAAEIAGYTIAIQEQLLEQQQQQEGVLLKQALCAEARQAHYTKLVEEDISALEIATMVVHNSGGLINAQGTSTTSSYYTTQMVPRIFGMAQDTGDKTSPMMSVAQLAFMSGGLLQISGDIMRETSVYKRRRQDWELQATLARKDIDVITEQTKAQACATQAARNSLDHSRKVLDQAQQMYAFYQSKSTNVSLYRWLRSQVTAWHATLFDVAVGLCNSAEACWQYETGNYDKRIVRASVWQADRHGLNAAGELRLDLHRLEAEALLRNERHLELRKTVSLRALIEEGLVFDKNGAALVDWPALLEALAENGELDFSLSETLFNQDYPGHYLRRLHSVALSLPALLGPYQNIRATLTQTQSWLLTKADIEGVKYLSPQLDQGEGDGRYVMRSLRPSQQVCLSSATQDIGLVTAPESDDRYLPFEGTGAVSDWNLKFPRVARQTELLQGLSDIVMEVRYLARYGGALFEQQVEALLPEDAAGSFARVVQWGEKDHEQQ</sequence>
<feature type="domain" description="Tc toxin complex TcA C-terminal TcB-binding" evidence="1">
    <location>
        <begin position="1185"/>
        <end position="1492"/>
    </location>
</feature>
<evidence type="ECO:0000313" key="4">
    <source>
        <dbReference type="EMBL" id="MEA5674102.1"/>
    </source>
</evidence>
<dbReference type="InterPro" id="IPR046839">
    <property type="entry name" value="ABC_toxin_N"/>
</dbReference>
<protein>
    <submittedName>
        <fullName evidence="4">Neuraminidase-like domain-containing protein</fullName>
    </submittedName>
</protein>
<dbReference type="Pfam" id="PF18276">
    <property type="entry name" value="TcA_TcB_BD"/>
    <property type="match status" value="1"/>
</dbReference>
<evidence type="ECO:0000313" key="5">
    <source>
        <dbReference type="Proteomes" id="UP001302573"/>
    </source>
</evidence>
<dbReference type="InterPro" id="IPR040840">
    <property type="entry name" value="TcA_TcB_BD"/>
</dbReference>
<comment type="caution">
    <text evidence="4">The sequence shown here is derived from an EMBL/GenBank/DDBJ whole genome shotgun (WGS) entry which is preliminary data.</text>
</comment>
<dbReference type="EMBL" id="JAYFUI010000190">
    <property type="protein sequence ID" value="MEA5674102.1"/>
    <property type="molecule type" value="Genomic_DNA"/>
</dbReference>
<dbReference type="InterPro" id="IPR041079">
    <property type="entry name" value="Neuraminidase-like"/>
</dbReference>
<dbReference type="Proteomes" id="UP001302573">
    <property type="component" value="Unassembled WGS sequence"/>
</dbReference>
<dbReference type="RefSeq" id="WP_323454398.1">
    <property type="nucleotide sequence ID" value="NZ_JAYFUI010000190.1"/>
</dbReference>
<reference evidence="4 5" key="1">
    <citation type="submission" date="2023-12" db="EMBL/GenBank/DDBJ databases">
        <title>Pseudomonas machongensis sp. nov., isolated from wilted pepper plants (Capsicum annuum).</title>
        <authorList>
            <person name="Qiu M."/>
            <person name="Li Y."/>
            <person name="Liu Q."/>
            <person name="Zhang X."/>
            <person name="Huang Y."/>
            <person name="Guo R."/>
            <person name="Hu M."/>
            <person name="Zhou J."/>
            <person name="Zhou X."/>
        </authorList>
    </citation>
    <scope>NUCLEOTIDE SEQUENCE [LARGE SCALE GENOMIC DNA]</scope>
    <source>
        <strain evidence="4 5">MH2</strain>
    </source>
</reference>
<keyword evidence="5" id="KW-1185">Reference proteome</keyword>
<name>A0ABU5VMB7_9PSED</name>
<evidence type="ECO:0000259" key="3">
    <source>
        <dbReference type="Pfam" id="PF20220"/>
    </source>
</evidence>
<feature type="domain" description="ABC toxin N-terminal" evidence="3">
    <location>
        <begin position="8"/>
        <end position="136"/>
    </location>
</feature>
<gene>
    <name evidence="4" type="ORF">VA602_22535</name>
</gene>
<accession>A0ABU5VMB7</accession>
<proteinExistence type="predicted"/>
<evidence type="ECO:0000259" key="2">
    <source>
        <dbReference type="Pfam" id="PF18413"/>
    </source>
</evidence>
<dbReference type="Pfam" id="PF20220">
    <property type="entry name" value="ABC_toxin_N"/>
    <property type="match status" value="1"/>
</dbReference>
<evidence type="ECO:0000259" key="1">
    <source>
        <dbReference type="Pfam" id="PF18276"/>
    </source>
</evidence>
<organism evidence="4 5">
    <name type="scientific">Pseudomonas machongensis</name>
    <dbReference type="NCBI Taxonomy" id="3110229"/>
    <lineage>
        <taxon>Bacteria</taxon>
        <taxon>Pseudomonadati</taxon>
        <taxon>Pseudomonadota</taxon>
        <taxon>Gammaproteobacteria</taxon>
        <taxon>Pseudomonadales</taxon>
        <taxon>Pseudomonadaceae</taxon>
        <taxon>Pseudomonas</taxon>
    </lineage>
</organism>
<feature type="domain" description="Neuraminidase-like" evidence="2">
    <location>
        <begin position="169"/>
        <end position="308"/>
    </location>
</feature>